<dbReference type="Pfam" id="PF02563">
    <property type="entry name" value="Poly_export"/>
    <property type="match status" value="1"/>
</dbReference>
<dbReference type="Gene3D" id="3.10.560.10">
    <property type="entry name" value="Outer membrane lipoprotein wza domain like"/>
    <property type="match status" value="1"/>
</dbReference>
<dbReference type="GO" id="GO:0015159">
    <property type="term" value="F:polysaccharide transmembrane transporter activity"/>
    <property type="evidence" value="ECO:0007669"/>
    <property type="project" value="InterPro"/>
</dbReference>
<keyword evidence="5" id="KW-1185">Reference proteome</keyword>
<evidence type="ECO:0000259" key="2">
    <source>
        <dbReference type="Pfam" id="PF02563"/>
    </source>
</evidence>
<feature type="domain" description="Polysaccharide export protein N-terminal" evidence="2">
    <location>
        <begin position="43"/>
        <end position="117"/>
    </location>
</feature>
<evidence type="ECO:0000313" key="4">
    <source>
        <dbReference type="EMBL" id="CUS31808.1"/>
    </source>
</evidence>
<dbReference type="OrthoDB" id="9808421at2"/>
<dbReference type="AlphaFoldDB" id="A0A0S4L538"/>
<evidence type="ECO:0000313" key="5">
    <source>
        <dbReference type="Proteomes" id="UP000198736"/>
    </source>
</evidence>
<evidence type="ECO:0000256" key="1">
    <source>
        <dbReference type="ARBA" id="ARBA00022729"/>
    </source>
</evidence>
<protein>
    <submittedName>
        <fullName evidence="4">Putative Polysaccharide export protein</fullName>
    </submittedName>
</protein>
<dbReference type="STRING" id="1742973.COMA2_10307"/>
<name>A0A0S4L538_9BACT</name>
<reference evidence="5" key="1">
    <citation type="submission" date="2015-10" db="EMBL/GenBank/DDBJ databases">
        <authorList>
            <person name="Luecker S."/>
            <person name="Luecker S."/>
        </authorList>
    </citation>
    <scope>NUCLEOTIDE SEQUENCE [LARGE SCALE GENOMIC DNA]</scope>
</reference>
<organism evidence="4 5">
    <name type="scientific">Candidatus Nitrospira nitrificans</name>
    <dbReference type="NCBI Taxonomy" id="1742973"/>
    <lineage>
        <taxon>Bacteria</taxon>
        <taxon>Pseudomonadati</taxon>
        <taxon>Nitrospirota</taxon>
        <taxon>Nitrospiria</taxon>
        <taxon>Nitrospirales</taxon>
        <taxon>Nitrospiraceae</taxon>
        <taxon>Nitrospira</taxon>
    </lineage>
</organism>
<feature type="domain" description="Soluble ligand binding" evidence="3">
    <location>
        <begin position="124"/>
        <end position="170"/>
    </location>
</feature>
<dbReference type="InterPro" id="IPR003715">
    <property type="entry name" value="Poly_export_N"/>
</dbReference>
<dbReference type="PANTHER" id="PTHR33619">
    <property type="entry name" value="POLYSACCHARIDE EXPORT PROTEIN GFCE-RELATED"/>
    <property type="match status" value="1"/>
</dbReference>
<dbReference type="PANTHER" id="PTHR33619:SF3">
    <property type="entry name" value="POLYSACCHARIDE EXPORT PROTEIN GFCE-RELATED"/>
    <property type="match status" value="1"/>
</dbReference>
<dbReference type="RefSeq" id="WP_090893958.1">
    <property type="nucleotide sequence ID" value="NZ_CZPZ01000001.1"/>
</dbReference>
<dbReference type="Pfam" id="PF10531">
    <property type="entry name" value="SLBB"/>
    <property type="match status" value="1"/>
</dbReference>
<keyword evidence="1" id="KW-0732">Signal</keyword>
<accession>A0A0S4L538</accession>
<sequence length="212" mass="22734">MMVIVGSRHCMRTLLSGILVAAIALGAVGCAQDRVNYEVDLTAPSDFFLGPEDVLKVMVWKSPDLSGEVTIRPDGTITMPLIGDVPASGLTANALAKRIGERLTEYVSSPVVTIQVKEVNSYFIYVLGEVVKPGKYPLKSYANVVQGISLAGGFGPFANKNKIKVLRNVSTGPEGHEKKRQIEIPVHYNDILTGTAVPGNFILRSGDVIVVP</sequence>
<gene>
    <name evidence="4" type="ORF">COMA2_10307</name>
</gene>
<dbReference type="Proteomes" id="UP000198736">
    <property type="component" value="Unassembled WGS sequence"/>
</dbReference>
<dbReference type="InterPro" id="IPR019554">
    <property type="entry name" value="Soluble_ligand-bd"/>
</dbReference>
<dbReference type="EMBL" id="CZPZ01000001">
    <property type="protein sequence ID" value="CUS31808.1"/>
    <property type="molecule type" value="Genomic_DNA"/>
</dbReference>
<evidence type="ECO:0000259" key="3">
    <source>
        <dbReference type="Pfam" id="PF10531"/>
    </source>
</evidence>
<dbReference type="InterPro" id="IPR049712">
    <property type="entry name" value="Poly_export"/>
</dbReference>
<proteinExistence type="predicted"/>